<evidence type="ECO:0000313" key="3">
    <source>
        <dbReference type="Proteomes" id="UP000784294"/>
    </source>
</evidence>
<reference evidence="2" key="1">
    <citation type="submission" date="2018-11" db="EMBL/GenBank/DDBJ databases">
        <authorList>
            <consortium name="Pathogen Informatics"/>
        </authorList>
    </citation>
    <scope>NUCLEOTIDE SEQUENCE</scope>
</reference>
<name>A0A448X5L4_9PLAT</name>
<evidence type="ECO:0000313" key="2">
    <source>
        <dbReference type="EMBL" id="VEL28578.1"/>
    </source>
</evidence>
<keyword evidence="3" id="KW-1185">Reference proteome</keyword>
<dbReference type="EMBL" id="CAAALY010096117">
    <property type="protein sequence ID" value="VEL28578.1"/>
    <property type="molecule type" value="Genomic_DNA"/>
</dbReference>
<gene>
    <name evidence="2" type="ORF">PXEA_LOCUS22018</name>
</gene>
<evidence type="ECO:0000256" key="1">
    <source>
        <dbReference type="SAM" id="MobiDB-lite"/>
    </source>
</evidence>
<organism evidence="2 3">
    <name type="scientific">Protopolystoma xenopodis</name>
    <dbReference type="NCBI Taxonomy" id="117903"/>
    <lineage>
        <taxon>Eukaryota</taxon>
        <taxon>Metazoa</taxon>
        <taxon>Spiralia</taxon>
        <taxon>Lophotrochozoa</taxon>
        <taxon>Platyhelminthes</taxon>
        <taxon>Monogenea</taxon>
        <taxon>Polyopisthocotylea</taxon>
        <taxon>Polystomatidea</taxon>
        <taxon>Polystomatidae</taxon>
        <taxon>Protopolystoma</taxon>
    </lineage>
</organism>
<feature type="region of interest" description="Disordered" evidence="1">
    <location>
        <begin position="99"/>
        <end position="120"/>
    </location>
</feature>
<proteinExistence type="predicted"/>
<dbReference type="Proteomes" id="UP000784294">
    <property type="component" value="Unassembled WGS sequence"/>
</dbReference>
<comment type="caution">
    <text evidence="2">The sequence shown here is derived from an EMBL/GenBank/DDBJ whole genome shotgun (WGS) entry which is preliminary data.</text>
</comment>
<protein>
    <submittedName>
        <fullName evidence="2">Uncharacterized protein</fullName>
    </submittedName>
</protein>
<accession>A0A448X5L4</accession>
<dbReference type="AlphaFoldDB" id="A0A448X5L4"/>
<sequence length="197" mass="22075">MESVFLTSSSTYESKIKDLLNRNKTTPERVVRLALRLLLHKKTPGCAALERFSEMILKLVLTETDRSDEGNVQNDEGLCASRAANCVLVHLGAIKRERNASSSSEVDSDEDPIKSPNKTIEHPGSVLAVIQRIIDSHGTSMPAVVARSLSIMLMECRDKLKSDIERDEERPSNENILDRLVESLELQLNQINIHEKQ</sequence>